<organism evidence="1 2">
    <name type="scientific">Mugilogobius chulae</name>
    <name type="common">yellowstripe goby</name>
    <dbReference type="NCBI Taxonomy" id="88201"/>
    <lineage>
        <taxon>Eukaryota</taxon>
        <taxon>Metazoa</taxon>
        <taxon>Chordata</taxon>
        <taxon>Craniata</taxon>
        <taxon>Vertebrata</taxon>
        <taxon>Euteleostomi</taxon>
        <taxon>Actinopterygii</taxon>
        <taxon>Neopterygii</taxon>
        <taxon>Teleostei</taxon>
        <taxon>Neoteleostei</taxon>
        <taxon>Acanthomorphata</taxon>
        <taxon>Gobiaria</taxon>
        <taxon>Gobiiformes</taxon>
        <taxon>Gobioidei</taxon>
        <taxon>Gobiidae</taxon>
        <taxon>Gobionellinae</taxon>
        <taxon>Mugilogobius</taxon>
    </lineage>
</organism>
<proteinExistence type="predicted"/>
<dbReference type="Proteomes" id="UP001460270">
    <property type="component" value="Unassembled WGS sequence"/>
</dbReference>
<evidence type="ECO:0000313" key="2">
    <source>
        <dbReference type="Proteomes" id="UP001460270"/>
    </source>
</evidence>
<dbReference type="EMBL" id="JBBPFD010000008">
    <property type="protein sequence ID" value="KAK7915597.1"/>
    <property type="molecule type" value="Genomic_DNA"/>
</dbReference>
<keyword evidence="2" id="KW-1185">Reference proteome</keyword>
<accession>A0AAW0P1X6</accession>
<dbReference type="AlphaFoldDB" id="A0AAW0P1X6"/>
<protein>
    <submittedName>
        <fullName evidence="1">Uncharacterized protein</fullName>
    </submittedName>
</protein>
<comment type="caution">
    <text evidence="1">The sequence shown here is derived from an EMBL/GenBank/DDBJ whole genome shotgun (WGS) entry which is preliminary data.</text>
</comment>
<evidence type="ECO:0000313" key="1">
    <source>
        <dbReference type="EMBL" id="KAK7915597.1"/>
    </source>
</evidence>
<gene>
    <name evidence="1" type="ORF">WMY93_011358</name>
</gene>
<sequence length="369" mass="41904">MSNQAMIFKIDLGDLVPPGDYSSLFTIDGLTVSAYKQSGYEKVPVKFTALSENKRRILTDDPYRLSSAWQVDIECASKVKIAGTDSHPFKRTLCLYDEDNRQAFVNLLNFMMSDSMLHIDEARDALDTLLKSKVEDFKFTCALCKDVASASVRHGPSDLQTFSVSQCLDGYMCFPRTEQVKNKEATALKDLLNLLRYICLDDLDVIHQVTQEMEIGLDFRQLDCSSFPPRDVSGNIVIPYNLMKFVTSLYEFLSDQVDNFAILDKSMSSVRLLVESPADNIGLITGVLSLTLIHGASISDIRRKINASLFIDKCEDRLMTEEDERDDLTDVARLGGEVLLRRIPMYFKSECDFDMPLQDWYNYFYSGSR</sequence>
<name>A0AAW0P1X6_9GOBI</name>
<reference evidence="2" key="1">
    <citation type="submission" date="2024-04" db="EMBL/GenBank/DDBJ databases">
        <title>Salinicola lusitanus LLJ914,a marine bacterium isolated from the Okinawa Trough.</title>
        <authorList>
            <person name="Li J."/>
        </authorList>
    </citation>
    <scope>NUCLEOTIDE SEQUENCE [LARGE SCALE GENOMIC DNA]</scope>
</reference>